<evidence type="ECO:0000313" key="1">
    <source>
        <dbReference type="EMBL" id="MDV3459172.1"/>
    </source>
</evidence>
<comment type="caution">
    <text evidence="1">The sequence shown here is derived from an EMBL/GenBank/DDBJ whole genome shotgun (WGS) entry which is preliminary data.</text>
</comment>
<evidence type="ECO:0008006" key="3">
    <source>
        <dbReference type="Google" id="ProtNLM"/>
    </source>
</evidence>
<sequence length="65" mass="6890">MGPGGLFHFGHSPNAAAVLYGPPAAGKRTIARVIAELPLFHNHLVVDAVAAIFPFGAPEFVRLRE</sequence>
<accession>A0ABU3YDD1</accession>
<reference evidence="1 2" key="1">
    <citation type="submission" date="2023-10" db="EMBL/GenBank/DDBJ databases">
        <title>Sphingomonas sp. HF-S4 16S ribosomal RNA gene Genome sequencing and assembly.</title>
        <authorList>
            <person name="Lee H."/>
        </authorList>
    </citation>
    <scope>NUCLEOTIDE SEQUENCE [LARGE SCALE GENOMIC DNA]</scope>
    <source>
        <strain evidence="1 2">HF-S4</strain>
    </source>
</reference>
<dbReference type="Proteomes" id="UP001273531">
    <property type="component" value="Unassembled WGS sequence"/>
</dbReference>
<organism evidence="1 2">
    <name type="scientific">Sphingomonas agrestis</name>
    <dbReference type="NCBI Taxonomy" id="3080540"/>
    <lineage>
        <taxon>Bacteria</taxon>
        <taxon>Pseudomonadati</taxon>
        <taxon>Pseudomonadota</taxon>
        <taxon>Alphaproteobacteria</taxon>
        <taxon>Sphingomonadales</taxon>
        <taxon>Sphingomonadaceae</taxon>
        <taxon>Sphingomonas</taxon>
    </lineage>
</organism>
<keyword evidence="2" id="KW-1185">Reference proteome</keyword>
<evidence type="ECO:0000313" key="2">
    <source>
        <dbReference type="Proteomes" id="UP001273531"/>
    </source>
</evidence>
<dbReference type="RefSeq" id="WP_317228328.1">
    <property type="nucleotide sequence ID" value="NZ_JAWJEJ010000002.1"/>
</dbReference>
<protein>
    <recommendedName>
        <fullName evidence="3">ATPase AAA-type core domain-containing protein</fullName>
    </recommendedName>
</protein>
<dbReference type="EMBL" id="JAWJEJ010000002">
    <property type="protein sequence ID" value="MDV3459172.1"/>
    <property type="molecule type" value="Genomic_DNA"/>
</dbReference>
<gene>
    <name evidence="1" type="ORF">RZN05_19400</name>
</gene>
<name>A0ABU3YDD1_9SPHN</name>
<proteinExistence type="predicted"/>